<accession>A0A6N2KTW6</accession>
<dbReference type="AlphaFoldDB" id="A0A6N2KTW6"/>
<evidence type="ECO:0000313" key="1">
    <source>
        <dbReference type="EMBL" id="VFU31990.1"/>
    </source>
</evidence>
<sequence>MKESKSNNQRKSQSHDPEIEVLMKTIFETKLAVLAVNEAYSCPIAMQVLQLRNLEMKKYYRRDYVGHSNLNTVSPFDYSSIFLYKFHYTFTSIAFHHGVLGARDLKENNVEDTRKTENWEEGSIHIEDGNEYAATVKRATPTSPDPIHNVYPIKNR</sequence>
<proteinExistence type="predicted"/>
<reference evidence="1" key="1">
    <citation type="submission" date="2019-03" db="EMBL/GenBank/DDBJ databases">
        <authorList>
            <person name="Mank J."/>
            <person name="Almeida P."/>
        </authorList>
    </citation>
    <scope>NUCLEOTIDE SEQUENCE</scope>
    <source>
        <strain evidence="1">78183</strain>
    </source>
</reference>
<protein>
    <submittedName>
        <fullName evidence="1">Uncharacterized protein</fullName>
    </submittedName>
</protein>
<gene>
    <name evidence="1" type="ORF">SVIM_LOCUS138553</name>
</gene>
<organism evidence="1">
    <name type="scientific">Salix viminalis</name>
    <name type="common">Common osier</name>
    <name type="synonym">Basket willow</name>
    <dbReference type="NCBI Taxonomy" id="40686"/>
    <lineage>
        <taxon>Eukaryota</taxon>
        <taxon>Viridiplantae</taxon>
        <taxon>Streptophyta</taxon>
        <taxon>Embryophyta</taxon>
        <taxon>Tracheophyta</taxon>
        <taxon>Spermatophyta</taxon>
        <taxon>Magnoliopsida</taxon>
        <taxon>eudicotyledons</taxon>
        <taxon>Gunneridae</taxon>
        <taxon>Pentapetalae</taxon>
        <taxon>rosids</taxon>
        <taxon>fabids</taxon>
        <taxon>Malpighiales</taxon>
        <taxon>Salicaceae</taxon>
        <taxon>Saliceae</taxon>
        <taxon>Salix</taxon>
    </lineage>
</organism>
<name>A0A6N2KTW6_SALVM</name>
<dbReference type="EMBL" id="CAADRP010000779">
    <property type="protein sequence ID" value="VFU31990.1"/>
    <property type="molecule type" value="Genomic_DNA"/>
</dbReference>